<comment type="caution">
    <text evidence="1">The sequence shown here is derived from an EMBL/GenBank/DDBJ whole genome shotgun (WGS) entry which is preliminary data.</text>
</comment>
<dbReference type="OrthoDB" id="5071143at2"/>
<organism evidence="1 2">
    <name type="scientific">Agromyces albus</name>
    <dbReference type="NCBI Taxonomy" id="205332"/>
    <lineage>
        <taxon>Bacteria</taxon>
        <taxon>Bacillati</taxon>
        <taxon>Actinomycetota</taxon>
        <taxon>Actinomycetes</taxon>
        <taxon>Micrococcales</taxon>
        <taxon>Microbacteriaceae</taxon>
        <taxon>Agromyces</taxon>
    </lineage>
</organism>
<gene>
    <name evidence="1" type="ORF">ESP51_00595</name>
</gene>
<proteinExistence type="predicted"/>
<evidence type="ECO:0000313" key="2">
    <source>
        <dbReference type="Proteomes" id="UP000293865"/>
    </source>
</evidence>
<dbReference type="EMBL" id="SDPN01000001">
    <property type="protein sequence ID" value="RXZ73234.1"/>
    <property type="molecule type" value="Genomic_DNA"/>
</dbReference>
<evidence type="ECO:0000313" key="1">
    <source>
        <dbReference type="EMBL" id="RXZ73234.1"/>
    </source>
</evidence>
<protein>
    <submittedName>
        <fullName evidence="1">Uncharacterized protein</fullName>
    </submittedName>
</protein>
<sequence length="231" mass="24544">MLAPVGEPQPTEPQAVPKRRFRWVRAAADRVPTKWVAGIGTGVFLAVTAAFGGLETVEAVSLPELTAGEEHRNDQLAVTVKRAVLIDELPEAGVTVEPGERVLALIVDAENLWDEPLPTTPGYSLSSTVALADDPEAEPEGISRYDDTTENPWLQPGVLATIVLAWVVPADRHAAGDELRVVLNDETLFTGTAVISGQYWDNPVPAAIMALDIEDVGAGRDVAEPDPGAGE</sequence>
<keyword evidence="2" id="KW-1185">Reference proteome</keyword>
<dbReference type="Proteomes" id="UP000293865">
    <property type="component" value="Unassembled WGS sequence"/>
</dbReference>
<dbReference type="AlphaFoldDB" id="A0A4Q2L4T5"/>
<accession>A0A4Q2L4T5</accession>
<reference evidence="1 2" key="1">
    <citation type="submission" date="2019-01" db="EMBL/GenBank/DDBJ databases">
        <title>Agromyces.</title>
        <authorList>
            <person name="Li J."/>
        </authorList>
    </citation>
    <scope>NUCLEOTIDE SEQUENCE [LARGE SCALE GENOMIC DNA]</scope>
    <source>
        <strain evidence="1 2">DSM 15934</strain>
    </source>
</reference>
<name>A0A4Q2L4T5_9MICO</name>